<evidence type="ECO:0000313" key="3">
    <source>
        <dbReference type="Proteomes" id="UP001319921"/>
    </source>
</evidence>
<dbReference type="SMART" id="SM00933">
    <property type="entry name" value="NurA"/>
    <property type="match status" value="1"/>
</dbReference>
<dbReference type="Pfam" id="PF09376">
    <property type="entry name" value="NurA"/>
    <property type="match status" value="1"/>
</dbReference>
<protein>
    <recommendedName>
        <fullName evidence="1">NurA domain-containing protein</fullName>
    </recommendedName>
</protein>
<dbReference type="EMBL" id="AP025226">
    <property type="protein sequence ID" value="BDB98976.1"/>
    <property type="molecule type" value="Genomic_DNA"/>
</dbReference>
<dbReference type="AlphaFoldDB" id="A0AAQ4CT45"/>
<organism evidence="2 3">
    <name type="scientific">Saccharolobus caldissimus</name>
    <dbReference type="NCBI Taxonomy" id="1702097"/>
    <lineage>
        <taxon>Archaea</taxon>
        <taxon>Thermoproteota</taxon>
        <taxon>Thermoprotei</taxon>
        <taxon>Sulfolobales</taxon>
        <taxon>Sulfolobaceae</taxon>
        <taxon>Saccharolobus</taxon>
    </lineage>
</organism>
<dbReference type="KEGG" id="scas:SACC_19930"/>
<reference evidence="2 3" key="1">
    <citation type="journal article" date="2022" name="Microbiol. Resour. Announc.">
        <title>Complete Genome Sequence of the Hyperthermophilic and Acidophilic Archaeon Saccharolobus caldissimus Strain HS-3T.</title>
        <authorList>
            <person name="Sakai H.D."/>
            <person name="Kurosawa N."/>
        </authorList>
    </citation>
    <scope>NUCLEOTIDE SEQUENCE [LARGE SCALE GENOMIC DNA]</scope>
    <source>
        <strain evidence="2 3">JCM32116</strain>
    </source>
</reference>
<feature type="domain" description="NurA" evidence="1">
    <location>
        <begin position="70"/>
        <end position="347"/>
    </location>
</feature>
<gene>
    <name evidence="2" type="ORF">SACC_19930</name>
</gene>
<dbReference type="Proteomes" id="UP001319921">
    <property type="component" value="Chromosome"/>
</dbReference>
<accession>A0AAQ4CT45</accession>
<evidence type="ECO:0000259" key="1">
    <source>
        <dbReference type="SMART" id="SM00933"/>
    </source>
</evidence>
<name>A0AAQ4CT45_9CREN</name>
<dbReference type="InterPro" id="IPR018977">
    <property type="entry name" value="NurA_domain"/>
</dbReference>
<sequence>MFWRMTKKIELQVLLKEIINKYIVNYLDSYHIDISNNSYDDNLMGQEGNEIFLPNLDEAVNEIIGNRIFTLTYALDGSSRSFISSKGIVSLASVVVSSSLNPIIGVYPPISGFPDLNLNKPFIALATSGSQGPLIPFFYNSEYVTTFSIDGSFFTSTESPEEIETEIRTILETEALKKIAEANAIILLDGPLIPPLIFLKSKVRNEILKIRLNILKNNVIGVVKRLDKSKLLISAISKLKSKFVNRYKIDPKKYFNDESFIIDLIKFNFSPPYKPISIGPILRQIDNISVYVNYLVYPLHPYVPKFSILRIESLYNDPRILDHLVSLKFTNDGIPITLAFADRTAKEISAAMLKIIMATLESLGLQASFYSKLEQVGV</sequence>
<proteinExistence type="predicted"/>
<evidence type="ECO:0000313" key="2">
    <source>
        <dbReference type="EMBL" id="BDB98976.1"/>
    </source>
</evidence>
<keyword evidence="3" id="KW-1185">Reference proteome</keyword>